<reference evidence="2 3" key="1">
    <citation type="submission" date="2014-04" db="EMBL/GenBank/DDBJ databases">
        <authorList>
            <consortium name="DOE Joint Genome Institute"/>
            <person name="Kuo A."/>
            <person name="Martino E."/>
            <person name="Perotto S."/>
            <person name="Kohler A."/>
            <person name="Nagy L.G."/>
            <person name="Floudas D."/>
            <person name="Copeland A."/>
            <person name="Barry K.W."/>
            <person name="Cichocki N."/>
            <person name="Veneault-Fourrey C."/>
            <person name="LaButti K."/>
            <person name="Lindquist E.A."/>
            <person name="Lipzen A."/>
            <person name="Lundell T."/>
            <person name="Morin E."/>
            <person name="Murat C."/>
            <person name="Sun H."/>
            <person name="Tunlid A."/>
            <person name="Henrissat B."/>
            <person name="Grigoriev I.V."/>
            <person name="Hibbett D.S."/>
            <person name="Martin F."/>
            <person name="Nordberg H.P."/>
            <person name="Cantor M.N."/>
            <person name="Hua S.X."/>
        </authorList>
    </citation>
    <scope>NUCLEOTIDE SEQUENCE [LARGE SCALE GENOMIC DNA]</scope>
    <source>
        <strain evidence="2 3">Zn</strain>
    </source>
</reference>
<proteinExistence type="predicted"/>
<dbReference type="OrthoDB" id="1859733at2759"/>
<feature type="chain" id="PRO_5002175028" description="Malate dehydrogenase" evidence="1">
    <location>
        <begin position="24"/>
        <end position="211"/>
    </location>
</feature>
<dbReference type="HOGENOM" id="CLU_067863_1_0_1"/>
<evidence type="ECO:0000313" key="2">
    <source>
        <dbReference type="EMBL" id="KIN06487.1"/>
    </source>
</evidence>
<evidence type="ECO:0000313" key="3">
    <source>
        <dbReference type="Proteomes" id="UP000054321"/>
    </source>
</evidence>
<accession>A0A0C3HW68</accession>
<dbReference type="InParanoid" id="A0A0C3HW68"/>
<feature type="signal peptide" evidence="1">
    <location>
        <begin position="1"/>
        <end position="23"/>
    </location>
</feature>
<gene>
    <name evidence="2" type="ORF">OIDMADRAFT_142050</name>
</gene>
<evidence type="ECO:0000256" key="1">
    <source>
        <dbReference type="SAM" id="SignalP"/>
    </source>
</evidence>
<protein>
    <recommendedName>
        <fullName evidence="4">Malate dehydrogenase</fullName>
    </recommendedName>
</protein>
<reference evidence="3" key="2">
    <citation type="submission" date="2015-01" db="EMBL/GenBank/DDBJ databases">
        <title>Evolutionary Origins and Diversification of the Mycorrhizal Mutualists.</title>
        <authorList>
            <consortium name="DOE Joint Genome Institute"/>
            <consortium name="Mycorrhizal Genomics Consortium"/>
            <person name="Kohler A."/>
            <person name="Kuo A."/>
            <person name="Nagy L.G."/>
            <person name="Floudas D."/>
            <person name="Copeland A."/>
            <person name="Barry K.W."/>
            <person name="Cichocki N."/>
            <person name="Veneault-Fourrey C."/>
            <person name="LaButti K."/>
            <person name="Lindquist E.A."/>
            <person name="Lipzen A."/>
            <person name="Lundell T."/>
            <person name="Morin E."/>
            <person name="Murat C."/>
            <person name="Riley R."/>
            <person name="Ohm R."/>
            <person name="Sun H."/>
            <person name="Tunlid A."/>
            <person name="Henrissat B."/>
            <person name="Grigoriev I.V."/>
            <person name="Hibbett D.S."/>
            <person name="Martin F."/>
        </authorList>
    </citation>
    <scope>NUCLEOTIDE SEQUENCE [LARGE SCALE GENOMIC DNA]</scope>
    <source>
        <strain evidence="3">Zn</strain>
    </source>
</reference>
<sequence>MPSFTSLLKASALALISSHLTAAAPYWIRPTPIEDLVLPTTNTSRGIQNYSCASVGAAPVAVGAIATLYDATPLAEWSMDMLNSIPGSAVNDAPPAAGQDYTLPPPANYLALLGHHYFAADGTPTFDLKSVNKLLYGSKNGDIKAPANAPKGPANTGAVDWLSLVAKASYDASIGLGQVYRVETAGGSAPASCTSTDLITVQYSAEYWFYA</sequence>
<evidence type="ECO:0008006" key="4">
    <source>
        <dbReference type="Google" id="ProtNLM"/>
    </source>
</evidence>
<dbReference type="Proteomes" id="UP000054321">
    <property type="component" value="Unassembled WGS sequence"/>
</dbReference>
<name>A0A0C3HW68_OIDMZ</name>
<organism evidence="2 3">
    <name type="scientific">Oidiodendron maius (strain Zn)</name>
    <dbReference type="NCBI Taxonomy" id="913774"/>
    <lineage>
        <taxon>Eukaryota</taxon>
        <taxon>Fungi</taxon>
        <taxon>Dikarya</taxon>
        <taxon>Ascomycota</taxon>
        <taxon>Pezizomycotina</taxon>
        <taxon>Leotiomycetes</taxon>
        <taxon>Leotiomycetes incertae sedis</taxon>
        <taxon>Myxotrichaceae</taxon>
        <taxon>Oidiodendron</taxon>
    </lineage>
</organism>
<dbReference type="PANTHER" id="PTHR35567">
    <property type="entry name" value="MALATE DEHYDROGENASE (AFU_ORTHOLOGUE AFUA_2G13800)"/>
    <property type="match status" value="1"/>
</dbReference>
<dbReference type="Pfam" id="PF11937">
    <property type="entry name" value="DUF3455"/>
    <property type="match status" value="1"/>
</dbReference>
<keyword evidence="3" id="KW-1185">Reference proteome</keyword>
<dbReference type="InterPro" id="IPR021851">
    <property type="entry name" value="DUF3455"/>
</dbReference>
<dbReference type="PANTHER" id="PTHR35567:SF3">
    <property type="entry name" value="MALATE DEHYDROGENASE"/>
    <property type="match status" value="1"/>
</dbReference>
<dbReference type="AlphaFoldDB" id="A0A0C3HW68"/>
<dbReference type="EMBL" id="KN832871">
    <property type="protein sequence ID" value="KIN06487.1"/>
    <property type="molecule type" value="Genomic_DNA"/>
</dbReference>
<keyword evidence="1" id="KW-0732">Signal</keyword>